<dbReference type="PRINTS" id="PR00412">
    <property type="entry name" value="EPOXHYDRLASE"/>
</dbReference>
<dbReference type="HOGENOM" id="CLU_020336_7_1_11"/>
<dbReference type="GO" id="GO:0016787">
    <property type="term" value="F:hydrolase activity"/>
    <property type="evidence" value="ECO:0007669"/>
    <property type="project" value="UniProtKB-KW"/>
</dbReference>
<dbReference type="RefSeq" id="WP_013228253.1">
    <property type="nucleotide sequence ID" value="NC_014318.1"/>
</dbReference>
<dbReference type="KEGG" id="amd:AMED_6473"/>
<dbReference type="AlphaFoldDB" id="A0A0H3DEY8"/>
<gene>
    <name evidence="3" type="ordered locus">AMED_6473</name>
</gene>
<evidence type="ECO:0000313" key="4">
    <source>
        <dbReference type="Proteomes" id="UP000000328"/>
    </source>
</evidence>
<dbReference type="EMBL" id="CP002000">
    <property type="protein sequence ID" value="ADJ48204.1"/>
    <property type="molecule type" value="Genomic_DNA"/>
</dbReference>
<dbReference type="SUPFAM" id="SSF53474">
    <property type="entry name" value="alpha/beta-Hydrolases"/>
    <property type="match status" value="1"/>
</dbReference>
<dbReference type="Proteomes" id="UP000000328">
    <property type="component" value="Chromosome"/>
</dbReference>
<proteinExistence type="predicted"/>
<dbReference type="OrthoDB" id="3507586at2"/>
<dbReference type="InterPro" id="IPR000073">
    <property type="entry name" value="AB_hydrolase_1"/>
</dbReference>
<dbReference type="InterPro" id="IPR000639">
    <property type="entry name" value="Epox_hydrolase-like"/>
</dbReference>
<evidence type="ECO:0000259" key="2">
    <source>
        <dbReference type="Pfam" id="PF00561"/>
    </source>
</evidence>
<dbReference type="PATRIC" id="fig|749927.5.peg.6729"/>
<keyword evidence="1 3" id="KW-0378">Hydrolase</keyword>
<dbReference type="eggNOG" id="COG0596">
    <property type="taxonomic scope" value="Bacteria"/>
</dbReference>
<evidence type="ECO:0000313" key="3">
    <source>
        <dbReference type="EMBL" id="ADJ48204.1"/>
    </source>
</evidence>
<evidence type="ECO:0000256" key="1">
    <source>
        <dbReference type="ARBA" id="ARBA00022801"/>
    </source>
</evidence>
<sequence>MNLTDHAGVRLTHGKPKVNGVEIHYAIGGAGEPVFLLHGVPKTMSYWRHVVPLLTPHYTVIAVDNRGAGGSQRPPTGYDTATMAGDVAELATHLGFDRFRVVGEDWGAAIAYAVAAFHRPRVRQLVFQETLLPGLPAGPGLPGGKPDPSLAPDDVRTGWHFSFFSLPHVPELLLAGRERPFWTWYARRQMWDPSAVSEEDIDEIVHSAEQPGGTSAILEMYRARETDAEQNRPHYADPISCPVLAVGAQAYLGDAVSQQLAQVARDVRGVVIPAAGHNIAWENPAALAQAYLDFFAADISAVRA</sequence>
<dbReference type="Gene3D" id="3.40.50.1820">
    <property type="entry name" value="alpha/beta hydrolase"/>
    <property type="match status" value="1"/>
</dbReference>
<organism evidence="3 4">
    <name type="scientific">Amycolatopsis mediterranei (strain U-32)</name>
    <dbReference type="NCBI Taxonomy" id="749927"/>
    <lineage>
        <taxon>Bacteria</taxon>
        <taxon>Bacillati</taxon>
        <taxon>Actinomycetota</taxon>
        <taxon>Actinomycetes</taxon>
        <taxon>Pseudonocardiales</taxon>
        <taxon>Pseudonocardiaceae</taxon>
        <taxon>Amycolatopsis</taxon>
    </lineage>
</organism>
<feature type="domain" description="AB hydrolase-1" evidence="2">
    <location>
        <begin position="33"/>
        <end position="133"/>
    </location>
</feature>
<dbReference type="PANTHER" id="PTHR43329">
    <property type="entry name" value="EPOXIDE HYDROLASE"/>
    <property type="match status" value="1"/>
</dbReference>
<accession>A0A0H3DEY8</accession>
<reference evidence="3 4" key="1">
    <citation type="journal article" date="2010" name="Cell Res.">
        <title>Complete genome sequence of the rifamycin SV-producing Amycolatopsis mediterranei U32 revealed its genetic characteristics in phylogeny and metabolism.</title>
        <authorList>
            <person name="Zhao W."/>
            <person name="Zhong Y."/>
            <person name="Yuan H."/>
            <person name="Wang J."/>
            <person name="Zheng H."/>
            <person name="Wang Y."/>
            <person name="Cen X."/>
            <person name="Xu F."/>
            <person name="Bai J."/>
            <person name="Han X."/>
            <person name="Lu G."/>
            <person name="Zhu Y."/>
            <person name="Shao Z."/>
            <person name="Yan H."/>
            <person name="Li C."/>
            <person name="Peng N."/>
            <person name="Zhang Z."/>
            <person name="Zhang Y."/>
            <person name="Lin W."/>
            <person name="Fan Y."/>
            <person name="Qin Z."/>
            <person name="Hu Y."/>
            <person name="Zhu B."/>
            <person name="Wang S."/>
            <person name="Ding X."/>
            <person name="Zhao G.P."/>
        </authorList>
    </citation>
    <scope>NUCLEOTIDE SEQUENCE [LARGE SCALE GENOMIC DNA]</scope>
    <source>
        <strain evidence="4">U-32</strain>
    </source>
</reference>
<protein>
    <submittedName>
        <fullName evidence="3">Hydrolase</fullName>
    </submittedName>
</protein>
<dbReference type="Pfam" id="PF00561">
    <property type="entry name" value="Abhydrolase_1"/>
    <property type="match status" value="1"/>
</dbReference>
<dbReference type="GeneID" id="92874127"/>
<name>A0A0H3DEY8_AMYMU</name>
<dbReference type="InterPro" id="IPR029058">
    <property type="entry name" value="AB_hydrolase_fold"/>
</dbReference>